<name>A0ABS7QKH2_9ACTN</name>
<gene>
    <name evidence="2" type="ORF">K7472_02345</name>
</gene>
<sequence length="522" mass="55961">MTITDVRLFAYRQGQWRGRLNEQPHVDDSVPTTATLPPAAARGALGRPLPTGTAALLSAAPYPRTPACPADTALPPGDRLGHLLVAGLGLQRREPSNRFNDHRAIASVRSKFPVHAFVVAPDGSTAYLDLYRHALVDLPVAVTADGDLAELLPAPGEATVLLAARYTDLPTPYGRLRCALALLELGVNLRALHVAADLMDIRARQHWDGADVTAAGRLIARSGPGAWTPPLVLTLQGVGPLPPARPLPHSREPGPLQYAEDDARLRQESRHASLLDSAEITMPLTELSRAELSRAELSRAASEPARGVPELPARDGGTARLDWAQALWNRTAGRTPEGVGGFSARPTTLGEDFLTDLLAWSALPAPGPLAEVGRMVRGTVALQRVAGLPTGRYTAVDGRLEPDHPDPGLMQALQDSFSYPLTPVVDCGLRHASAMWVFSADLDAILDAFGPAGWSLLQLWCGWATHGVATAAAAHGLFARPARSFEEYRMQYLMGLPQELVPVFSVTCGRSRFAEPMLDLRT</sequence>
<evidence type="ECO:0000313" key="2">
    <source>
        <dbReference type="EMBL" id="MBY8883686.1"/>
    </source>
</evidence>
<dbReference type="Proteomes" id="UP001198565">
    <property type="component" value="Unassembled WGS sequence"/>
</dbReference>
<organism evidence="2 3">
    <name type="scientific">Streptantibioticus parmotrematis</name>
    <dbReference type="NCBI Taxonomy" id="2873249"/>
    <lineage>
        <taxon>Bacteria</taxon>
        <taxon>Bacillati</taxon>
        <taxon>Actinomycetota</taxon>
        <taxon>Actinomycetes</taxon>
        <taxon>Kitasatosporales</taxon>
        <taxon>Streptomycetaceae</taxon>
        <taxon>Streptantibioticus</taxon>
    </lineage>
</organism>
<accession>A0ABS7QKH2</accession>
<dbReference type="EMBL" id="JAINVZ010000001">
    <property type="protein sequence ID" value="MBY8883686.1"/>
    <property type="molecule type" value="Genomic_DNA"/>
</dbReference>
<comment type="caution">
    <text evidence="2">The sequence shown here is derived from an EMBL/GenBank/DDBJ whole genome shotgun (WGS) entry which is preliminary data.</text>
</comment>
<dbReference type="SUPFAM" id="SSF55469">
    <property type="entry name" value="FMN-dependent nitroreductase-like"/>
    <property type="match status" value="1"/>
</dbReference>
<dbReference type="InterPro" id="IPR000415">
    <property type="entry name" value="Nitroreductase-like"/>
</dbReference>
<evidence type="ECO:0008006" key="4">
    <source>
        <dbReference type="Google" id="ProtNLM"/>
    </source>
</evidence>
<dbReference type="RefSeq" id="WP_222973391.1">
    <property type="nucleotide sequence ID" value="NZ_JAINVZ010000001.1"/>
</dbReference>
<feature type="compositionally biased region" description="Low complexity" evidence="1">
    <location>
        <begin position="31"/>
        <end position="47"/>
    </location>
</feature>
<reference evidence="2 3" key="1">
    <citation type="submission" date="2021-08" db="EMBL/GenBank/DDBJ databases">
        <title>Streptomyces sp. PTM05 isolated from lichen.</title>
        <authorList>
            <person name="Somphong A."/>
            <person name="Phongsopitanun W."/>
            <person name="Tanasupawat S."/>
        </authorList>
    </citation>
    <scope>NUCLEOTIDE SEQUENCE [LARGE SCALE GENOMIC DNA]</scope>
    <source>
        <strain evidence="2 3">Ptm05</strain>
    </source>
</reference>
<feature type="region of interest" description="Disordered" evidence="1">
    <location>
        <begin position="22"/>
        <end position="47"/>
    </location>
</feature>
<keyword evidence="3" id="KW-1185">Reference proteome</keyword>
<proteinExistence type="predicted"/>
<dbReference type="Gene3D" id="3.40.109.10">
    <property type="entry name" value="NADH Oxidase"/>
    <property type="match status" value="1"/>
</dbReference>
<evidence type="ECO:0000313" key="3">
    <source>
        <dbReference type="Proteomes" id="UP001198565"/>
    </source>
</evidence>
<protein>
    <recommendedName>
        <fullName evidence="4">Nitroreductase domain-containing protein</fullName>
    </recommendedName>
</protein>
<evidence type="ECO:0000256" key="1">
    <source>
        <dbReference type="SAM" id="MobiDB-lite"/>
    </source>
</evidence>